<evidence type="ECO:0000313" key="3">
    <source>
        <dbReference type="Proteomes" id="UP000049983"/>
    </source>
</evidence>
<evidence type="ECO:0000256" key="1">
    <source>
        <dbReference type="SAM" id="MobiDB-lite"/>
    </source>
</evidence>
<dbReference type="STRING" id="311410.LA5095_03630"/>
<sequence length="73" mass="7908">MCFFGGSKQPDPEPTPPPPRQPDPQRQAKNLQETNRRRRAAAYGTRATTHTSPLGVSDFGSASRSSVTLLGRA</sequence>
<name>A0A0M7ANV9_9HYPH</name>
<keyword evidence="3" id="KW-1185">Reference proteome</keyword>
<evidence type="ECO:0000313" key="2">
    <source>
        <dbReference type="EMBL" id="CTQ76862.1"/>
    </source>
</evidence>
<dbReference type="AlphaFoldDB" id="A0A0M7ANV9"/>
<organism evidence="2 3">
    <name type="scientific">Roseibium album</name>
    <dbReference type="NCBI Taxonomy" id="311410"/>
    <lineage>
        <taxon>Bacteria</taxon>
        <taxon>Pseudomonadati</taxon>
        <taxon>Pseudomonadota</taxon>
        <taxon>Alphaproteobacteria</taxon>
        <taxon>Hyphomicrobiales</taxon>
        <taxon>Stappiaceae</taxon>
        <taxon>Roseibium</taxon>
    </lineage>
</organism>
<feature type="region of interest" description="Disordered" evidence="1">
    <location>
        <begin position="1"/>
        <end position="73"/>
    </location>
</feature>
<gene>
    <name evidence="2" type="ORF">LA5096_04912</name>
</gene>
<protein>
    <submittedName>
        <fullName evidence="2">Uncharacterized protein</fullName>
    </submittedName>
</protein>
<feature type="compositionally biased region" description="Low complexity" evidence="1">
    <location>
        <begin position="41"/>
        <end position="51"/>
    </location>
</feature>
<accession>A0A0M7ANV9</accession>
<proteinExistence type="predicted"/>
<feature type="compositionally biased region" description="Polar residues" evidence="1">
    <location>
        <begin position="60"/>
        <end position="73"/>
    </location>
</feature>
<feature type="compositionally biased region" description="Pro residues" evidence="1">
    <location>
        <begin position="12"/>
        <end position="22"/>
    </location>
</feature>
<dbReference type="Proteomes" id="UP000049983">
    <property type="component" value="Unassembled WGS sequence"/>
</dbReference>
<reference evidence="3" key="1">
    <citation type="submission" date="2015-07" db="EMBL/GenBank/DDBJ databases">
        <authorList>
            <person name="Rodrigo-Torres Lidia"/>
            <person name="Arahal R.David."/>
        </authorList>
    </citation>
    <scope>NUCLEOTIDE SEQUENCE [LARGE SCALE GENOMIC DNA]</scope>
    <source>
        <strain evidence="3">CECT 5096</strain>
    </source>
</reference>
<dbReference type="EMBL" id="CXWC01000013">
    <property type="protein sequence ID" value="CTQ76862.1"/>
    <property type="molecule type" value="Genomic_DNA"/>
</dbReference>